<protein>
    <submittedName>
        <fullName evidence="3">CPBP family intramembrane metalloprotease</fullName>
    </submittedName>
</protein>
<dbReference type="Proteomes" id="UP000595942">
    <property type="component" value="Chromosome"/>
</dbReference>
<feature type="transmembrane region" description="Helical" evidence="1">
    <location>
        <begin position="234"/>
        <end position="252"/>
    </location>
</feature>
<organism evidence="3 4">
    <name type="scientific">Staphylococcus condimenti</name>
    <dbReference type="NCBI Taxonomy" id="70255"/>
    <lineage>
        <taxon>Bacteria</taxon>
        <taxon>Bacillati</taxon>
        <taxon>Bacillota</taxon>
        <taxon>Bacilli</taxon>
        <taxon>Bacillales</taxon>
        <taxon>Staphylococcaceae</taxon>
        <taxon>Staphylococcus</taxon>
    </lineage>
</organism>
<keyword evidence="3" id="KW-0645">Protease</keyword>
<feature type="transmembrane region" description="Helical" evidence="1">
    <location>
        <begin position="203"/>
        <end position="222"/>
    </location>
</feature>
<feature type="transmembrane region" description="Helical" evidence="1">
    <location>
        <begin position="141"/>
        <end position="158"/>
    </location>
</feature>
<accession>A0AB37GYQ4</accession>
<gene>
    <name evidence="3" type="ORF">I6J05_10045</name>
</gene>
<feature type="transmembrane region" description="Helical" evidence="1">
    <location>
        <begin position="70"/>
        <end position="90"/>
    </location>
</feature>
<proteinExistence type="predicted"/>
<feature type="transmembrane region" description="Helical" evidence="1">
    <location>
        <begin position="21"/>
        <end position="50"/>
    </location>
</feature>
<keyword evidence="1" id="KW-0472">Membrane</keyword>
<dbReference type="AlphaFoldDB" id="A0AB37GYQ4"/>
<dbReference type="PANTHER" id="PTHR39430:SF1">
    <property type="entry name" value="PROTEASE"/>
    <property type="match status" value="1"/>
</dbReference>
<dbReference type="EMBL" id="CP068073">
    <property type="protein sequence ID" value="QQS82242.1"/>
    <property type="molecule type" value="Genomic_DNA"/>
</dbReference>
<feature type="transmembrane region" description="Helical" evidence="1">
    <location>
        <begin position="179"/>
        <end position="197"/>
    </location>
</feature>
<evidence type="ECO:0000313" key="3">
    <source>
        <dbReference type="EMBL" id="QQS82242.1"/>
    </source>
</evidence>
<dbReference type="Pfam" id="PF02517">
    <property type="entry name" value="Rce1-like"/>
    <property type="match status" value="1"/>
</dbReference>
<dbReference type="GO" id="GO:0080120">
    <property type="term" value="P:CAAX-box protein maturation"/>
    <property type="evidence" value="ECO:0007669"/>
    <property type="project" value="UniProtKB-ARBA"/>
</dbReference>
<dbReference type="GO" id="GO:0008237">
    <property type="term" value="F:metallopeptidase activity"/>
    <property type="evidence" value="ECO:0007669"/>
    <property type="project" value="UniProtKB-KW"/>
</dbReference>
<dbReference type="PANTHER" id="PTHR39430">
    <property type="entry name" value="MEMBRANE-ASSOCIATED PROTEASE-RELATED"/>
    <property type="match status" value="1"/>
</dbReference>
<keyword evidence="1" id="KW-1133">Transmembrane helix</keyword>
<feature type="domain" description="CAAX prenyl protease 2/Lysostaphin resistance protein A-like" evidence="2">
    <location>
        <begin position="145"/>
        <end position="238"/>
    </location>
</feature>
<keyword evidence="1" id="KW-0812">Transmembrane</keyword>
<keyword evidence="4" id="KW-1185">Reference proteome</keyword>
<evidence type="ECO:0000256" key="1">
    <source>
        <dbReference type="SAM" id="Phobius"/>
    </source>
</evidence>
<dbReference type="InterPro" id="IPR003675">
    <property type="entry name" value="Rce1/LyrA-like_dom"/>
</dbReference>
<keyword evidence="3" id="KW-0482">Metalloprotease</keyword>
<evidence type="ECO:0000259" key="2">
    <source>
        <dbReference type="Pfam" id="PF02517"/>
    </source>
</evidence>
<evidence type="ECO:0000313" key="4">
    <source>
        <dbReference type="Proteomes" id="UP000595942"/>
    </source>
</evidence>
<dbReference type="KEGG" id="scv:A4G25_08480"/>
<sequence>MNYELNESMKQTQKESYRKKPSLWGPTFICIGLFIGAPIVLGLLIALFVLPFVIITHKFNGELFFSNDTMFIASMLAFPILLFLILLINKKHYHKTYESLGFYKTEWKKKYVIGAGLGVSAIVIVYLCNLIFQALSININPNFNIWILIAVLIGYMIQGMTEEVFFRGFIMNIFSSQKGVVFGILMSSVFFAIMHIGNPGTQFLAIINIFIFGLVFGLLFYWSNNIWLTGAAHSFWNFTMGSVLGIPVSGQRDITSIFKTNVFNNKAFINGGAFGLEGGIIVTIFGIILCIVLWKLCQKKGLITKK</sequence>
<dbReference type="GeneID" id="93725387"/>
<dbReference type="RefSeq" id="WP_052766754.1">
    <property type="nucleotide sequence ID" value="NZ_CP015114.1"/>
</dbReference>
<reference evidence="3 4" key="1">
    <citation type="submission" date="2021-01" db="EMBL/GenBank/DDBJ databases">
        <title>FDA dAtabase for Regulatory Grade micrObial Sequences (FDA-ARGOS): Supporting development and validation of Infectious Disease Dx tests.</title>
        <authorList>
            <person name="Sproer C."/>
            <person name="Gronow S."/>
            <person name="Severitt S."/>
            <person name="Schroder I."/>
            <person name="Tallon L."/>
            <person name="Sadzewicz L."/>
            <person name="Zhao X."/>
            <person name="Boylan J."/>
            <person name="Ott S."/>
            <person name="Bowen H."/>
            <person name="Vavikolanu K."/>
            <person name="Mehta A."/>
            <person name="Aluvathingal J."/>
            <person name="Nadendla S."/>
            <person name="Lowell S."/>
            <person name="Myers T."/>
            <person name="Yan Y."/>
            <person name="Sichtig H."/>
        </authorList>
    </citation>
    <scope>NUCLEOTIDE SEQUENCE [LARGE SCALE GENOMIC DNA]</scope>
    <source>
        <strain evidence="3 4">FDAARGOS_1148</strain>
    </source>
</reference>
<dbReference type="GO" id="GO:0004175">
    <property type="term" value="F:endopeptidase activity"/>
    <property type="evidence" value="ECO:0007669"/>
    <property type="project" value="UniProtKB-ARBA"/>
</dbReference>
<feature type="transmembrane region" description="Helical" evidence="1">
    <location>
        <begin position="272"/>
        <end position="296"/>
    </location>
</feature>
<feature type="transmembrane region" description="Helical" evidence="1">
    <location>
        <begin position="111"/>
        <end position="135"/>
    </location>
</feature>
<keyword evidence="3" id="KW-0378">Hydrolase</keyword>
<name>A0AB37GYQ4_9STAP</name>